<dbReference type="AlphaFoldDB" id="A0A1I7WJ73"/>
<keyword evidence="1" id="KW-1185">Reference proteome</keyword>
<evidence type="ECO:0000313" key="2">
    <source>
        <dbReference type="WBParaSite" id="Hba_05055"/>
    </source>
</evidence>
<dbReference type="Proteomes" id="UP000095283">
    <property type="component" value="Unplaced"/>
</dbReference>
<protein>
    <submittedName>
        <fullName evidence="2">DDE_3 domain-containing protein</fullName>
    </submittedName>
</protein>
<proteinExistence type="predicted"/>
<accession>A0A1I7WJ73</accession>
<sequence>MIWAGLTVSGDDSLDLNRFRITELDISVELDTRSWSQNNCSALQQQFPNFWGKDILPPKSPDLNPMDFPI</sequence>
<dbReference type="WBParaSite" id="Hba_05055">
    <property type="protein sequence ID" value="Hba_05055"/>
    <property type="gene ID" value="Hba_05055"/>
</dbReference>
<evidence type="ECO:0000313" key="1">
    <source>
        <dbReference type="Proteomes" id="UP000095283"/>
    </source>
</evidence>
<organism evidence="1 2">
    <name type="scientific">Heterorhabditis bacteriophora</name>
    <name type="common">Entomopathogenic nematode worm</name>
    <dbReference type="NCBI Taxonomy" id="37862"/>
    <lineage>
        <taxon>Eukaryota</taxon>
        <taxon>Metazoa</taxon>
        <taxon>Ecdysozoa</taxon>
        <taxon>Nematoda</taxon>
        <taxon>Chromadorea</taxon>
        <taxon>Rhabditida</taxon>
        <taxon>Rhabditina</taxon>
        <taxon>Rhabditomorpha</taxon>
        <taxon>Strongyloidea</taxon>
        <taxon>Heterorhabditidae</taxon>
        <taxon>Heterorhabditis</taxon>
    </lineage>
</organism>
<reference evidence="2" key="1">
    <citation type="submission" date="2016-11" db="UniProtKB">
        <authorList>
            <consortium name="WormBaseParasite"/>
        </authorList>
    </citation>
    <scope>IDENTIFICATION</scope>
</reference>
<name>A0A1I7WJ73_HETBA</name>